<dbReference type="AlphaFoldDB" id="A0A6C0KHP6"/>
<sequence>MDEYINSDSDNYIDTFSDSISSYDDIDEELDDLYENDSDFIEREKTNHNYYIGICKRSRAYDYYLLVNAVSPKLFYKTPYDLLVRYLQEYSVIYMSDPRIEIMKLYILADGTYTVSVKTHWIRLIQRRWKKILAARKQLYKLRGTIRSLYYFELHGRYPDGLNTLPTLEGMMGSYSKNSTFDKFGQQSVIQWW</sequence>
<proteinExistence type="predicted"/>
<accession>A0A6C0KHP6</accession>
<name>A0A6C0KHP6_9ZZZZ</name>
<evidence type="ECO:0000313" key="1">
    <source>
        <dbReference type="EMBL" id="QHU16676.1"/>
    </source>
</evidence>
<reference evidence="1" key="1">
    <citation type="journal article" date="2020" name="Nature">
        <title>Giant virus diversity and host interactions through global metagenomics.</title>
        <authorList>
            <person name="Schulz F."/>
            <person name="Roux S."/>
            <person name="Paez-Espino D."/>
            <person name="Jungbluth S."/>
            <person name="Walsh D.A."/>
            <person name="Denef V.J."/>
            <person name="McMahon K.D."/>
            <person name="Konstantinidis K.T."/>
            <person name="Eloe-Fadrosh E.A."/>
            <person name="Kyrpides N.C."/>
            <person name="Woyke T."/>
        </authorList>
    </citation>
    <scope>NUCLEOTIDE SEQUENCE</scope>
    <source>
        <strain evidence="1">GVMAG-S-3300012000-53</strain>
    </source>
</reference>
<organism evidence="1">
    <name type="scientific">viral metagenome</name>
    <dbReference type="NCBI Taxonomy" id="1070528"/>
    <lineage>
        <taxon>unclassified sequences</taxon>
        <taxon>metagenomes</taxon>
        <taxon>organismal metagenomes</taxon>
    </lineage>
</organism>
<dbReference type="EMBL" id="MN740888">
    <property type="protein sequence ID" value="QHU16676.1"/>
    <property type="molecule type" value="Genomic_DNA"/>
</dbReference>
<protein>
    <submittedName>
        <fullName evidence="1">Uncharacterized protein</fullName>
    </submittedName>
</protein>